<evidence type="ECO:0000256" key="10">
    <source>
        <dbReference type="ARBA" id="ARBA00023002"/>
    </source>
</evidence>
<keyword evidence="18" id="KW-1185">Reference proteome</keyword>
<keyword evidence="8" id="KW-0791">Threonine biosynthesis</keyword>
<proteinExistence type="predicted"/>
<keyword evidence="10" id="KW-0560">Oxidoreductase</keyword>
<dbReference type="PROSITE" id="PS01042">
    <property type="entry name" value="HOMOSER_DHGENASE"/>
    <property type="match status" value="1"/>
</dbReference>
<dbReference type="Proteomes" id="UP000245790">
    <property type="component" value="Unassembled WGS sequence"/>
</dbReference>
<keyword evidence="9" id="KW-0521">NADP</keyword>
<feature type="domain" description="Aspartate/glutamate/uridylate kinase" evidence="14">
    <location>
        <begin position="22"/>
        <end position="335"/>
    </location>
</feature>
<dbReference type="GO" id="GO:0050661">
    <property type="term" value="F:NADP binding"/>
    <property type="evidence" value="ECO:0007669"/>
    <property type="project" value="InterPro"/>
</dbReference>
<dbReference type="InterPro" id="IPR001048">
    <property type="entry name" value="Asp/Glu/Uridylate_kinase"/>
</dbReference>
<dbReference type="SUPFAM" id="SSF53633">
    <property type="entry name" value="Carbamate kinase-like"/>
    <property type="match status" value="1"/>
</dbReference>
<dbReference type="GO" id="GO:0009090">
    <property type="term" value="P:homoserine biosynthetic process"/>
    <property type="evidence" value="ECO:0007669"/>
    <property type="project" value="UniProtKB-ARBA"/>
</dbReference>
<evidence type="ECO:0000256" key="11">
    <source>
        <dbReference type="ARBA" id="ARBA00023167"/>
    </source>
</evidence>
<dbReference type="EMBL" id="QGGU01000002">
    <property type="protein sequence ID" value="PWK53833.1"/>
    <property type="molecule type" value="Genomic_DNA"/>
</dbReference>
<evidence type="ECO:0000256" key="3">
    <source>
        <dbReference type="ARBA" id="ARBA00005056"/>
    </source>
</evidence>
<evidence type="ECO:0000256" key="6">
    <source>
        <dbReference type="ARBA" id="ARBA00013213"/>
    </source>
</evidence>
<accession>A0A316FZJ6</accession>
<dbReference type="GO" id="GO:0009088">
    <property type="term" value="P:threonine biosynthetic process"/>
    <property type="evidence" value="ECO:0007669"/>
    <property type="project" value="UniProtKB-UniPathway"/>
</dbReference>
<dbReference type="InterPro" id="IPR001342">
    <property type="entry name" value="HDH_cat"/>
</dbReference>
<comment type="catalytic activity">
    <reaction evidence="13">
        <text>L-homoserine + NAD(+) = L-aspartate 4-semialdehyde + NADH + H(+)</text>
        <dbReference type="Rhea" id="RHEA:15757"/>
        <dbReference type="ChEBI" id="CHEBI:15378"/>
        <dbReference type="ChEBI" id="CHEBI:57476"/>
        <dbReference type="ChEBI" id="CHEBI:57540"/>
        <dbReference type="ChEBI" id="CHEBI:57945"/>
        <dbReference type="ChEBI" id="CHEBI:537519"/>
        <dbReference type="EC" id="1.1.1.3"/>
    </reaction>
    <physiologicalReaction direction="right-to-left" evidence="13">
        <dbReference type="Rhea" id="RHEA:15759"/>
    </physiologicalReaction>
</comment>
<sequence>MAQTNPYKASKFKQLALPQQLYKFGGSSLANAKAYKKVARIISKHLTENDLIVVSASGQTTDWLSELVAIEQREDSFKEDAFKENLSSTASISNTYRRFTEKENRVPAFTVEHSKTQWQREYLKRVQYHHQAIIHDLLTEPYKQQLLNDINTNCRWVDNLIELEQISEFESNIIAFGEIWSAKILCALLEQWSINASWIDARQFLKLQYSSNGYQLNKELSQKYLEEHLKSRQQRLSIITGFIASDCEGGTITLGRNGSDYSATLIASLLSIEKVTLWTDVAGVFDFDPNLSDDASTIKQLNQNLIQELSDLGSPVLHSKTLKPLSDTSIKLSIRSTFSPELKGSKICQQNSFSQQSIVTHKNNLTKIHIECHNELVCHKLNKHLKTLACNVNNEFSLFVKNHTNHLTLIIDSDKEAYWQKTLHQLKSDTQYSINQISDSLPACLLALVTDKQSSEPCLAATLSNNLEYRNLYHKEFFNEFLNKKNIKAPIYKHNNALLCLFDETDIDHLAIDCFHQWQAYQNTIALFLLGTGNVGATWLKQWQEIHAKGSTHNLPCHINQQVVLTANSKKIELRHNDKSFATLDNQITITDKLLKHSPFKHKVVIDATASEQVSDQYASLLTSGIHLISANKICSSSDLTHFKSLQQLAKINNVLWQQNATLGAGLPINYAIKNLINCGDSIVQIRGVFSGTLSWLLKNYNGEQAFMQLVKQAQAEGYSEPDPRVDLSGKDVARKLVIAARLAGFDISLNDIDCQPLIDSKYLQHQESDFWDASELINGDFKTIWQDAKNNHKTLVYEASFSASSGDDFKATCKLKVVDLNDPLAQISPCDNIFEITSRWYKDNPLIIRGPGAGREVTAAAVQSDLNAMTEFINAQ</sequence>
<comment type="pathway">
    <text evidence="5">Amino-acid biosynthesis; L-threonine biosynthesis; L-threonine from L-aspartate: step 1/5.</text>
</comment>
<dbReference type="Pfam" id="PF00696">
    <property type="entry name" value="AA_kinase"/>
    <property type="match status" value="1"/>
</dbReference>
<dbReference type="Pfam" id="PF00742">
    <property type="entry name" value="Homoserine_dh"/>
    <property type="match status" value="1"/>
</dbReference>
<evidence type="ECO:0000313" key="17">
    <source>
        <dbReference type="EMBL" id="PWK53833.1"/>
    </source>
</evidence>
<dbReference type="SUPFAM" id="SSF55347">
    <property type="entry name" value="Glyceraldehyde-3-phosphate dehydrogenase-like, C-terminal domain"/>
    <property type="match status" value="1"/>
</dbReference>
<gene>
    <name evidence="17" type="ORF">C8D97_102223</name>
</gene>
<comment type="cofactor">
    <cofactor evidence="1">
        <name>a metal cation</name>
        <dbReference type="ChEBI" id="CHEBI:25213"/>
    </cofactor>
</comment>
<evidence type="ECO:0000256" key="13">
    <source>
        <dbReference type="ARBA" id="ARBA00049031"/>
    </source>
</evidence>
<dbReference type="SUPFAM" id="SSF51735">
    <property type="entry name" value="NAD(P)-binding Rossmann-fold domains"/>
    <property type="match status" value="1"/>
</dbReference>
<dbReference type="PROSITE" id="PS00324">
    <property type="entry name" value="ASPARTOKINASE"/>
    <property type="match status" value="1"/>
</dbReference>
<dbReference type="UniPathway" id="UPA00050">
    <property type="reaction ID" value="UER00063"/>
</dbReference>
<dbReference type="InterPro" id="IPR018042">
    <property type="entry name" value="Aspartate_kinase_CS"/>
</dbReference>
<dbReference type="PANTHER" id="PTHR43070:SF5">
    <property type="entry name" value="HOMOSERINE DEHYDROGENASE"/>
    <property type="match status" value="1"/>
</dbReference>
<dbReference type="UniPathway" id="UPA00051">
    <property type="reaction ID" value="UER00462"/>
</dbReference>
<dbReference type="InterPro" id="IPR036393">
    <property type="entry name" value="AceGlu_kinase-like_sf"/>
</dbReference>
<evidence type="ECO:0000313" key="18">
    <source>
        <dbReference type="Proteomes" id="UP000245790"/>
    </source>
</evidence>
<comment type="catalytic activity">
    <reaction evidence="12">
        <text>L-homoserine + NADP(+) = L-aspartate 4-semialdehyde + NADPH + H(+)</text>
        <dbReference type="Rhea" id="RHEA:15761"/>
        <dbReference type="ChEBI" id="CHEBI:15378"/>
        <dbReference type="ChEBI" id="CHEBI:57476"/>
        <dbReference type="ChEBI" id="CHEBI:57783"/>
        <dbReference type="ChEBI" id="CHEBI:58349"/>
        <dbReference type="ChEBI" id="CHEBI:537519"/>
        <dbReference type="EC" id="1.1.1.3"/>
    </reaction>
    <physiologicalReaction direction="right-to-left" evidence="12">
        <dbReference type="Rhea" id="RHEA:15763"/>
    </physiologicalReaction>
</comment>
<keyword evidence="11" id="KW-0486">Methionine biosynthesis</keyword>
<organism evidence="17 18">
    <name type="scientific">Pleionea mediterranea</name>
    <dbReference type="NCBI Taxonomy" id="523701"/>
    <lineage>
        <taxon>Bacteria</taxon>
        <taxon>Pseudomonadati</taxon>
        <taxon>Pseudomonadota</taxon>
        <taxon>Gammaproteobacteria</taxon>
        <taxon>Oceanospirillales</taxon>
        <taxon>Pleioneaceae</taxon>
        <taxon>Pleionea</taxon>
    </lineage>
</organism>
<comment type="pathway">
    <text evidence="4">Amino-acid biosynthesis; L-methionine biosynthesis via de novo pathway; L-homoserine from L-aspartate: step 3/3.</text>
</comment>
<feature type="domain" description="Aspartate/homoserine dehydrogenase NAD-binding" evidence="16">
    <location>
        <begin position="531"/>
        <end position="655"/>
    </location>
</feature>
<evidence type="ECO:0000259" key="14">
    <source>
        <dbReference type="Pfam" id="PF00696"/>
    </source>
</evidence>
<evidence type="ECO:0000256" key="12">
    <source>
        <dbReference type="ARBA" id="ARBA00048841"/>
    </source>
</evidence>
<evidence type="ECO:0000259" key="16">
    <source>
        <dbReference type="Pfam" id="PF03447"/>
    </source>
</evidence>
<dbReference type="Gene3D" id="3.40.50.720">
    <property type="entry name" value="NAD(P)-binding Rossmann-like Domain"/>
    <property type="match status" value="1"/>
</dbReference>
<evidence type="ECO:0000256" key="9">
    <source>
        <dbReference type="ARBA" id="ARBA00022857"/>
    </source>
</evidence>
<dbReference type="InterPro" id="IPR005106">
    <property type="entry name" value="Asp/hSer_DH_NAD-bd"/>
</dbReference>
<dbReference type="FunFam" id="3.30.360.10:FF:000006">
    <property type="entry name" value="Bifunctional aspartokinase/homoserine dehydrogenase"/>
    <property type="match status" value="1"/>
</dbReference>
<dbReference type="GO" id="GO:0004412">
    <property type="term" value="F:homoserine dehydrogenase activity"/>
    <property type="evidence" value="ECO:0007669"/>
    <property type="project" value="UniProtKB-EC"/>
</dbReference>
<dbReference type="NCBIfam" id="NF007003">
    <property type="entry name" value="PRK09466.1"/>
    <property type="match status" value="1"/>
</dbReference>
<dbReference type="Pfam" id="PF03447">
    <property type="entry name" value="NAD_binding_3"/>
    <property type="match status" value="1"/>
</dbReference>
<dbReference type="InterPro" id="IPR019811">
    <property type="entry name" value="HDH_CS"/>
</dbReference>
<comment type="caution">
    <text evidence="17">The sequence shown here is derived from an EMBL/GenBank/DDBJ whole genome shotgun (WGS) entry which is preliminary data.</text>
</comment>
<evidence type="ECO:0000256" key="2">
    <source>
        <dbReference type="ARBA" id="ARBA00004986"/>
    </source>
</evidence>
<keyword evidence="7" id="KW-0028">Amino-acid biosynthesis</keyword>
<evidence type="ECO:0000256" key="4">
    <source>
        <dbReference type="ARBA" id="ARBA00005062"/>
    </source>
</evidence>
<dbReference type="GO" id="GO:0009089">
    <property type="term" value="P:lysine biosynthetic process via diaminopimelate"/>
    <property type="evidence" value="ECO:0007669"/>
    <property type="project" value="UniProtKB-ARBA"/>
</dbReference>
<dbReference type="GO" id="GO:0009086">
    <property type="term" value="P:methionine biosynthetic process"/>
    <property type="evidence" value="ECO:0007669"/>
    <property type="project" value="UniProtKB-KW"/>
</dbReference>
<evidence type="ECO:0000256" key="5">
    <source>
        <dbReference type="ARBA" id="ARBA00005139"/>
    </source>
</evidence>
<dbReference type="InterPro" id="IPR011147">
    <property type="entry name" value="Bifunc_Aspkin/hSer_DH"/>
</dbReference>
<dbReference type="GO" id="GO:0004072">
    <property type="term" value="F:aspartate kinase activity"/>
    <property type="evidence" value="ECO:0007669"/>
    <property type="project" value="InterPro"/>
</dbReference>
<comment type="pathway">
    <text evidence="2">Amino-acid biosynthesis; L-methionine biosynthesis via de novo pathway; L-homoserine from L-aspartate: step 1/3.</text>
</comment>
<dbReference type="EC" id="1.1.1.3" evidence="6"/>
<dbReference type="Gene3D" id="3.40.1160.10">
    <property type="entry name" value="Acetylglutamate kinase-like"/>
    <property type="match status" value="1"/>
</dbReference>
<dbReference type="InterPro" id="IPR036291">
    <property type="entry name" value="NAD(P)-bd_dom_sf"/>
</dbReference>
<feature type="domain" description="Homoserine dehydrogenase catalytic" evidence="15">
    <location>
        <begin position="668"/>
        <end position="867"/>
    </location>
</feature>
<protein>
    <recommendedName>
        <fullName evidence="6">homoserine dehydrogenase</fullName>
        <ecNumber evidence="6">1.1.1.3</ecNumber>
    </recommendedName>
</protein>
<dbReference type="RefSeq" id="WP_170115119.1">
    <property type="nucleotide sequence ID" value="NZ_QGGU01000002.1"/>
</dbReference>
<evidence type="ECO:0000259" key="15">
    <source>
        <dbReference type="Pfam" id="PF00742"/>
    </source>
</evidence>
<name>A0A316FZJ6_9GAMM</name>
<dbReference type="Gene3D" id="3.30.360.10">
    <property type="entry name" value="Dihydrodipicolinate Reductase, domain 2"/>
    <property type="match status" value="1"/>
</dbReference>
<dbReference type="AlphaFoldDB" id="A0A316FZJ6"/>
<comment type="pathway">
    <text evidence="3">Amino-acid biosynthesis; L-threonine biosynthesis; L-threonine from L-aspartate: step 3/5.</text>
</comment>
<reference evidence="17 18" key="1">
    <citation type="submission" date="2018-05" db="EMBL/GenBank/DDBJ databases">
        <title>Genomic Encyclopedia of Type Strains, Phase IV (KMG-IV): sequencing the most valuable type-strain genomes for metagenomic binning, comparative biology and taxonomic classification.</title>
        <authorList>
            <person name="Goeker M."/>
        </authorList>
    </citation>
    <scope>NUCLEOTIDE SEQUENCE [LARGE SCALE GENOMIC DNA]</scope>
    <source>
        <strain evidence="17 18">DSM 25350</strain>
    </source>
</reference>
<dbReference type="PANTHER" id="PTHR43070">
    <property type="match status" value="1"/>
</dbReference>
<evidence type="ECO:0000256" key="7">
    <source>
        <dbReference type="ARBA" id="ARBA00022605"/>
    </source>
</evidence>
<evidence type="ECO:0000256" key="8">
    <source>
        <dbReference type="ARBA" id="ARBA00022697"/>
    </source>
</evidence>
<evidence type="ECO:0000256" key="1">
    <source>
        <dbReference type="ARBA" id="ARBA00001920"/>
    </source>
</evidence>